<evidence type="ECO:0000259" key="4">
    <source>
        <dbReference type="PROSITE" id="PS50102"/>
    </source>
</evidence>
<proteinExistence type="predicted"/>
<dbReference type="Pfam" id="PF13865">
    <property type="entry name" value="FoP_duplication"/>
    <property type="match status" value="1"/>
</dbReference>
<evidence type="ECO:0000313" key="5">
    <source>
        <dbReference type="EMBL" id="KAL2044001.1"/>
    </source>
</evidence>
<dbReference type="Pfam" id="PF00076">
    <property type="entry name" value="RRM_1"/>
    <property type="match status" value="1"/>
</dbReference>
<feature type="domain" description="RRM" evidence="4">
    <location>
        <begin position="89"/>
        <end position="166"/>
    </location>
</feature>
<feature type="compositionally biased region" description="Basic and acidic residues" evidence="3">
    <location>
        <begin position="269"/>
        <end position="281"/>
    </location>
</feature>
<dbReference type="CDD" id="cd12418">
    <property type="entry name" value="RRM_Aly_REF_like"/>
    <property type="match status" value="1"/>
</dbReference>
<dbReference type="SUPFAM" id="SSF54928">
    <property type="entry name" value="RNA-binding domain, RBD"/>
    <property type="match status" value="1"/>
</dbReference>
<protein>
    <recommendedName>
        <fullName evidence="4">RRM domain-containing protein</fullName>
    </recommendedName>
</protein>
<feature type="compositionally biased region" description="Low complexity" evidence="3">
    <location>
        <begin position="204"/>
        <end position="218"/>
    </location>
</feature>
<evidence type="ECO:0000256" key="3">
    <source>
        <dbReference type="SAM" id="MobiDB-lite"/>
    </source>
</evidence>
<feature type="compositionally biased region" description="Acidic residues" evidence="3">
    <location>
        <begin position="333"/>
        <end position="342"/>
    </location>
</feature>
<keyword evidence="1 2" id="KW-0694">RNA-binding</keyword>
<reference evidence="5 6" key="1">
    <citation type="submission" date="2024-09" db="EMBL/GenBank/DDBJ databases">
        <title>Rethinking Asexuality: The Enigmatic Case of Functional Sexual Genes in Lepraria (Stereocaulaceae).</title>
        <authorList>
            <person name="Doellman M."/>
            <person name="Sun Y."/>
            <person name="Barcenas-Pena A."/>
            <person name="Lumbsch H.T."/>
            <person name="Grewe F."/>
        </authorList>
    </citation>
    <scope>NUCLEOTIDE SEQUENCE [LARGE SCALE GENOMIC DNA]</scope>
    <source>
        <strain evidence="5 6">Mercado 3170</strain>
    </source>
</reference>
<feature type="region of interest" description="Disordered" evidence="3">
    <location>
        <begin position="1"/>
        <end position="88"/>
    </location>
</feature>
<feature type="compositionally biased region" description="Basic and acidic residues" evidence="3">
    <location>
        <begin position="49"/>
        <end position="61"/>
    </location>
</feature>
<evidence type="ECO:0000256" key="1">
    <source>
        <dbReference type="ARBA" id="ARBA00022884"/>
    </source>
</evidence>
<name>A0ABR4AGN0_9LECA</name>
<feature type="compositionally biased region" description="Basic and acidic residues" evidence="3">
    <location>
        <begin position="1"/>
        <end position="14"/>
    </location>
</feature>
<dbReference type="PANTHER" id="PTHR19965:SF82">
    <property type="entry name" value="THO COMPLEX SUBUNIT 4"/>
    <property type="match status" value="1"/>
</dbReference>
<keyword evidence="6" id="KW-1185">Reference proteome</keyword>
<dbReference type="InterPro" id="IPR012677">
    <property type="entry name" value="Nucleotide-bd_a/b_plait_sf"/>
</dbReference>
<dbReference type="EMBL" id="JBEFKJ010000010">
    <property type="protein sequence ID" value="KAL2044001.1"/>
    <property type="molecule type" value="Genomic_DNA"/>
</dbReference>
<gene>
    <name evidence="5" type="ORF">N7G274_003522</name>
</gene>
<dbReference type="SMART" id="SM01218">
    <property type="entry name" value="FoP_duplication"/>
    <property type="match status" value="1"/>
</dbReference>
<evidence type="ECO:0000256" key="2">
    <source>
        <dbReference type="PROSITE-ProRule" id="PRU00176"/>
    </source>
</evidence>
<sequence>MDRPLEDVISERQRRGTRGGRGRRGNNWSRDDSRKWNNRTNSTENIDTDWVHDKYDDDSHTAPRQPYRQPRNARNDRYSPEPEAASAGARLRVDNLHYDLTEDDLEDLFTRIAPVTSLSLRFDRAGRSSGTAFVTYPTISAANRAIREFDGANAAGQPIRLTLLPTAPSVDLIRGRAGAAPRNPFDTAVKPSRSLFERIDDPNGRAVGRSRSRSPGAPRRTDVTKPPPEGVDRYIPPANGSRRRSRTRSPRRRSPVSRNRSPIRGRGRGRGDDRERGERGQRGQRMVNGRPRKTQEELDKEMEDYWGSTRANGEANGESNGGQQAEVPAAAAVEDDDIDMII</sequence>
<dbReference type="InterPro" id="IPR025715">
    <property type="entry name" value="FoP_C"/>
</dbReference>
<dbReference type="Gene3D" id="3.30.70.330">
    <property type="match status" value="1"/>
</dbReference>
<feature type="compositionally biased region" description="Low complexity" evidence="3">
    <location>
        <begin position="311"/>
        <end position="332"/>
    </location>
</feature>
<accession>A0ABR4AGN0</accession>
<dbReference type="InterPro" id="IPR035979">
    <property type="entry name" value="RBD_domain_sf"/>
</dbReference>
<dbReference type="PROSITE" id="PS50102">
    <property type="entry name" value="RRM"/>
    <property type="match status" value="1"/>
</dbReference>
<feature type="compositionally biased region" description="Basic residues" evidence="3">
    <location>
        <begin position="15"/>
        <end position="24"/>
    </location>
</feature>
<dbReference type="PANTHER" id="PTHR19965">
    <property type="entry name" value="RNA AND EXPORT FACTOR BINDING PROTEIN"/>
    <property type="match status" value="1"/>
</dbReference>
<organism evidence="5 6">
    <name type="scientific">Stereocaulon virgatum</name>
    <dbReference type="NCBI Taxonomy" id="373712"/>
    <lineage>
        <taxon>Eukaryota</taxon>
        <taxon>Fungi</taxon>
        <taxon>Dikarya</taxon>
        <taxon>Ascomycota</taxon>
        <taxon>Pezizomycotina</taxon>
        <taxon>Lecanoromycetes</taxon>
        <taxon>OSLEUM clade</taxon>
        <taxon>Lecanoromycetidae</taxon>
        <taxon>Lecanorales</taxon>
        <taxon>Lecanorineae</taxon>
        <taxon>Stereocaulaceae</taxon>
        <taxon>Stereocaulon</taxon>
    </lineage>
</organism>
<comment type="caution">
    <text evidence="5">The sequence shown here is derived from an EMBL/GenBank/DDBJ whole genome shotgun (WGS) entry which is preliminary data.</text>
</comment>
<feature type="compositionally biased region" description="Basic residues" evidence="3">
    <location>
        <begin position="241"/>
        <end position="268"/>
    </location>
</feature>
<evidence type="ECO:0000313" key="6">
    <source>
        <dbReference type="Proteomes" id="UP001590950"/>
    </source>
</evidence>
<dbReference type="SMART" id="SM00360">
    <property type="entry name" value="RRM"/>
    <property type="match status" value="1"/>
</dbReference>
<dbReference type="InterPro" id="IPR000504">
    <property type="entry name" value="RRM_dom"/>
</dbReference>
<dbReference type="Proteomes" id="UP001590950">
    <property type="component" value="Unassembled WGS sequence"/>
</dbReference>
<dbReference type="InterPro" id="IPR051229">
    <property type="entry name" value="ALYREF_mRNA_export"/>
</dbReference>
<feature type="region of interest" description="Disordered" evidence="3">
    <location>
        <begin position="177"/>
        <end position="342"/>
    </location>
</feature>